<comment type="similarity">
    <text evidence="2 12">Belongs to the cytochrome P450 family.</text>
</comment>
<evidence type="ECO:0000313" key="14">
    <source>
        <dbReference type="EMBL" id="APZ88350.1"/>
    </source>
</evidence>
<protein>
    <submittedName>
        <fullName evidence="14">Cytochrome P450 CYP72A508</fullName>
    </submittedName>
</protein>
<sequence length="514" mass="58625">MDGVVVYSSIVLGVGIVVGVWWFLNWVWVRPKKMEKLLRKQGFKGNPYRVWYGDLRQQTSMVEEAMSKPINISDDIVPRVIPFVSHHVDCYGKKSFIWNGPTANVVIVDPEMVKEVFTKNFVFQKPTANPLFRMFLIGLPSIEGEKWAKHRRLLKPAFLMERLKDMLPAFDLCCCKMTTKWQQKMLEGNSCELDVMPYLQTLTSDVISHTAFGSSYEEGSRVFELQIEQLQLAIETLQSVYIPGSRYLPTRSNQRMKEIDKEVRLSLKRIIDKKLEVMKTTGKGSNDLLGILLESNLNEVQHGNGSMGMSTQDVIDECKLFYFAGQETTSVSLAWTLLLLSLHPNWQDKARKEVLHVIGKRKPEFADLSQLKIVTMILYEVLRLYPPVTLVNRIIHEETKLGDVTLPPGVLFTLPIQLIHHDREIWGDDVKIFNPERFSEGVSKATKNRTVFLPFGGGPRICIGQNFALLEIKFAIAMMLAQFSFELSPSYTHAPACLGSLRPQHGVNLIIHKL</sequence>
<dbReference type="InterPro" id="IPR050665">
    <property type="entry name" value="Cytochrome_P450_Monooxygen"/>
</dbReference>
<evidence type="ECO:0000256" key="11">
    <source>
        <dbReference type="PIRSR" id="PIRSR602401-1"/>
    </source>
</evidence>
<dbReference type="EMBL" id="KX354736">
    <property type="protein sequence ID" value="APZ88350.1"/>
    <property type="molecule type" value="mRNA"/>
</dbReference>
<evidence type="ECO:0000256" key="4">
    <source>
        <dbReference type="ARBA" id="ARBA00022692"/>
    </source>
</evidence>
<dbReference type="InterPro" id="IPR002401">
    <property type="entry name" value="Cyt_P450_E_grp-I"/>
</dbReference>
<evidence type="ECO:0000256" key="10">
    <source>
        <dbReference type="ARBA" id="ARBA00023136"/>
    </source>
</evidence>
<dbReference type="InterPro" id="IPR017972">
    <property type="entry name" value="Cyt_P450_CS"/>
</dbReference>
<dbReference type="Pfam" id="PF00067">
    <property type="entry name" value="p450"/>
    <property type="match status" value="1"/>
</dbReference>
<keyword evidence="4 13" id="KW-0812">Transmembrane</keyword>
<name>A0A1P8W6Z9_9APIA</name>
<keyword evidence="9 12" id="KW-0503">Monooxygenase</keyword>
<keyword evidence="8 11" id="KW-0408">Iron</keyword>
<accession>A0A1P8W6Z9</accession>
<evidence type="ECO:0000256" key="12">
    <source>
        <dbReference type="RuleBase" id="RU000461"/>
    </source>
</evidence>
<keyword evidence="6 13" id="KW-1133">Transmembrane helix</keyword>
<comment type="subcellular location">
    <subcellularLocation>
        <location evidence="1">Membrane</location>
    </subcellularLocation>
</comment>
<evidence type="ECO:0000256" key="6">
    <source>
        <dbReference type="ARBA" id="ARBA00022989"/>
    </source>
</evidence>
<dbReference type="PANTHER" id="PTHR24282">
    <property type="entry name" value="CYTOCHROME P450 FAMILY MEMBER"/>
    <property type="match status" value="1"/>
</dbReference>
<evidence type="ECO:0000256" key="13">
    <source>
        <dbReference type="SAM" id="Phobius"/>
    </source>
</evidence>
<dbReference type="PROSITE" id="PS00086">
    <property type="entry name" value="CYTOCHROME_P450"/>
    <property type="match status" value="1"/>
</dbReference>
<keyword evidence="5 11" id="KW-0479">Metal-binding</keyword>
<dbReference type="PRINTS" id="PR00463">
    <property type="entry name" value="EP450I"/>
</dbReference>
<organism evidence="14">
    <name type="scientific">Eleutherococcus senticosus</name>
    <dbReference type="NCBI Taxonomy" id="82096"/>
    <lineage>
        <taxon>Eukaryota</taxon>
        <taxon>Viridiplantae</taxon>
        <taxon>Streptophyta</taxon>
        <taxon>Embryophyta</taxon>
        <taxon>Tracheophyta</taxon>
        <taxon>Spermatophyta</taxon>
        <taxon>Magnoliopsida</taxon>
        <taxon>eudicotyledons</taxon>
        <taxon>Gunneridae</taxon>
        <taxon>Pentapetalae</taxon>
        <taxon>asterids</taxon>
        <taxon>campanulids</taxon>
        <taxon>Apiales</taxon>
        <taxon>Araliaceae</taxon>
        <taxon>Eleutherococcus</taxon>
    </lineage>
</organism>
<evidence type="ECO:0000256" key="2">
    <source>
        <dbReference type="ARBA" id="ARBA00010617"/>
    </source>
</evidence>
<evidence type="ECO:0000256" key="1">
    <source>
        <dbReference type="ARBA" id="ARBA00004370"/>
    </source>
</evidence>
<feature type="transmembrane region" description="Helical" evidence="13">
    <location>
        <begin position="6"/>
        <end position="29"/>
    </location>
</feature>
<comment type="cofactor">
    <cofactor evidence="11">
        <name>heme</name>
        <dbReference type="ChEBI" id="CHEBI:30413"/>
    </cofactor>
</comment>
<dbReference type="InterPro" id="IPR036396">
    <property type="entry name" value="Cyt_P450_sf"/>
</dbReference>
<dbReference type="PANTHER" id="PTHR24282:SF255">
    <property type="entry name" value="CYTOCHROME P450 72A11-RELATED"/>
    <property type="match status" value="1"/>
</dbReference>
<dbReference type="InterPro" id="IPR001128">
    <property type="entry name" value="Cyt_P450"/>
</dbReference>
<evidence type="ECO:0000256" key="7">
    <source>
        <dbReference type="ARBA" id="ARBA00023002"/>
    </source>
</evidence>
<evidence type="ECO:0000256" key="8">
    <source>
        <dbReference type="ARBA" id="ARBA00023004"/>
    </source>
</evidence>
<dbReference type="GO" id="GO:0016705">
    <property type="term" value="F:oxidoreductase activity, acting on paired donors, with incorporation or reduction of molecular oxygen"/>
    <property type="evidence" value="ECO:0007669"/>
    <property type="project" value="InterPro"/>
</dbReference>
<reference evidence="14" key="1">
    <citation type="submission" date="2016-06" db="EMBL/GenBank/DDBJ databases">
        <title>Cytochrome P450 genes in Eleutherococcus senticosus.</title>
        <authorList>
            <person name="Choi Y.E."/>
            <person name="Jo H.J."/>
            <person name="Han J.Y."/>
            <person name="Hwang H.S."/>
        </authorList>
    </citation>
    <scope>NUCLEOTIDE SEQUENCE</scope>
</reference>
<keyword evidence="7 12" id="KW-0560">Oxidoreductase</keyword>
<evidence type="ECO:0000256" key="3">
    <source>
        <dbReference type="ARBA" id="ARBA00022617"/>
    </source>
</evidence>
<dbReference type="Gene3D" id="1.10.630.10">
    <property type="entry name" value="Cytochrome P450"/>
    <property type="match status" value="1"/>
</dbReference>
<keyword evidence="3 11" id="KW-0349">Heme</keyword>
<dbReference type="AlphaFoldDB" id="A0A1P8W6Z9"/>
<dbReference type="FunFam" id="1.10.630.10:FF:000029">
    <property type="entry name" value="Cytochrome P450 734A1"/>
    <property type="match status" value="1"/>
</dbReference>
<evidence type="ECO:0000256" key="5">
    <source>
        <dbReference type="ARBA" id="ARBA00022723"/>
    </source>
</evidence>
<dbReference type="GO" id="GO:0004497">
    <property type="term" value="F:monooxygenase activity"/>
    <property type="evidence" value="ECO:0007669"/>
    <property type="project" value="UniProtKB-KW"/>
</dbReference>
<dbReference type="GO" id="GO:0016020">
    <property type="term" value="C:membrane"/>
    <property type="evidence" value="ECO:0007669"/>
    <property type="project" value="UniProtKB-SubCell"/>
</dbReference>
<evidence type="ECO:0000256" key="9">
    <source>
        <dbReference type="ARBA" id="ARBA00023033"/>
    </source>
</evidence>
<dbReference type="GO" id="GO:0005506">
    <property type="term" value="F:iron ion binding"/>
    <property type="evidence" value="ECO:0007669"/>
    <property type="project" value="InterPro"/>
</dbReference>
<dbReference type="GO" id="GO:0020037">
    <property type="term" value="F:heme binding"/>
    <property type="evidence" value="ECO:0007669"/>
    <property type="project" value="InterPro"/>
</dbReference>
<dbReference type="PRINTS" id="PR00385">
    <property type="entry name" value="P450"/>
</dbReference>
<dbReference type="SUPFAM" id="SSF48264">
    <property type="entry name" value="Cytochrome P450"/>
    <property type="match status" value="1"/>
</dbReference>
<proteinExistence type="evidence at transcript level"/>
<keyword evidence="10 13" id="KW-0472">Membrane</keyword>
<feature type="binding site" description="axial binding residue" evidence="11">
    <location>
        <position position="462"/>
    </location>
    <ligand>
        <name>heme</name>
        <dbReference type="ChEBI" id="CHEBI:30413"/>
    </ligand>
    <ligandPart>
        <name>Fe</name>
        <dbReference type="ChEBI" id="CHEBI:18248"/>
    </ligandPart>
</feature>